<comment type="caution">
    <text evidence="2">The sequence shown here is derived from an EMBL/GenBank/DDBJ whole genome shotgun (WGS) entry which is preliminary data.</text>
</comment>
<keyword evidence="1" id="KW-0812">Transmembrane</keyword>
<dbReference type="AlphaFoldDB" id="A0A830EET8"/>
<reference evidence="2" key="1">
    <citation type="journal article" date="2014" name="Int. J. Syst. Evol. Microbiol.">
        <title>Complete genome sequence of Corynebacterium casei LMG S-19264T (=DSM 44701T), isolated from a smear-ripened cheese.</title>
        <authorList>
            <consortium name="US DOE Joint Genome Institute (JGI-PGF)"/>
            <person name="Walter F."/>
            <person name="Albersmeier A."/>
            <person name="Kalinowski J."/>
            <person name="Ruckert C."/>
        </authorList>
    </citation>
    <scope>NUCLEOTIDE SEQUENCE</scope>
    <source>
        <strain evidence="2">JCM 14359</strain>
    </source>
</reference>
<feature type="transmembrane region" description="Helical" evidence="1">
    <location>
        <begin position="33"/>
        <end position="50"/>
    </location>
</feature>
<gene>
    <name evidence="2" type="ORF">GCM10008995_29100</name>
</gene>
<evidence type="ECO:0000313" key="3">
    <source>
        <dbReference type="Proteomes" id="UP000653099"/>
    </source>
</evidence>
<accession>A0A830EET8</accession>
<keyword evidence="1" id="KW-0472">Membrane</keyword>
<keyword evidence="3" id="KW-1185">Reference proteome</keyword>
<name>A0A830EET8_9EURY</name>
<feature type="transmembrane region" description="Helical" evidence="1">
    <location>
        <begin position="12"/>
        <end position="27"/>
    </location>
</feature>
<dbReference type="EMBL" id="BMOC01000035">
    <property type="protein sequence ID" value="GGJ17524.1"/>
    <property type="molecule type" value="Genomic_DNA"/>
</dbReference>
<evidence type="ECO:0000256" key="1">
    <source>
        <dbReference type="SAM" id="Phobius"/>
    </source>
</evidence>
<protein>
    <submittedName>
        <fullName evidence="2">Uncharacterized protein</fullName>
    </submittedName>
</protein>
<keyword evidence="1" id="KW-1133">Transmembrane helix</keyword>
<organism evidence="2 3">
    <name type="scientific">Halobellus salinus</name>
    <dbReference type="NCBI Taxonomy" id="931585"/>
    <lineage>
        <taxon>Archaea</taxon>
        <taxon>Methanobacteriati</taxon>
        <taxon>Methanobacteriota</taxon>
        <taxon>Stenosarchaea group</taxon>
        <taxon>Halobacteria</taxon>
        <taxon>Halobacteriales</taxon>
        <taxon>Haloferacaceae</taxon>
        <taxon>Halobellus</taxon>
    </lineage>
</organism>
<evidence type="ECO:0000313" key="2">
    <source>
        <dbReference type="EMBL" id="GGJ17524.1"/>
    </source>
</evidence>
<reference evidence="2" key="2">
    <citation type="submission" date="2020-09" db="EMBL/GenBank/DDBJ databases">
        <authorList>
            <person name="Sun Q."/>
            <person name="Ohkuma M."/>
        </authorList>
    </citation>
    <scope>NUCLEOTIDE SEQUENCE</scope>
    <source>
        <strain evidence="2">JCM 14359</strain>
    </source>
</reference>
<sequence length="62" mass="6619">MKTGFGGASPEQIILVVLVILASIWLITDSAVVLIICWGVAIVAGGWYGIQKGREYVNGIEE</sequence>
<proteinExistence type="predicted"/>
<dbReference type="RefSeq" id="WP_188788735.1">
    <property type="nucleotide sequence ID" value="NZ_BMOC01000035.1"/>
</dbReference>
<dbReference type="Proteomes" id="UP000653099">
    <property type="component" value="Unassembled WGS sequence"/>
</dbReference>